<feature type="transmembrane region" description="Helical" evidence="2">
    <location>
        <begin position="130"/>
        <end position="152"/>
    </location>
</feature>
<evidence type="ECO:0000256" key="2">
    <source>
        <dbReference type="SAM" id="Phobius"/>
    </source>
</evidence>
<evidence type="ECO:0000313" key="3">
    <source>
        <dbReference type="EMBL" id="QYX77555.1"/>
    </source>
</evidence>
<feature type="compositionally biased region" description="Low complexity" evidence="1">
    <location>
        <begin position="36"/>
        <end position="47"/>
    </location>
</feature>
<gene>
    <name evidence="3" type="ORF">K1J60_14375</name>
</gene>
<name>A0ABX8XP76_9ACTN</name>
<dbReference type="InterPro" id="IPR046862">
    <property type="entry name" value="Rhomboid_2"/>
</dbReference>
<keyword evidence="2" id="KW-0812">Transmembrane</keyword>
<feature type="transmembrane region" description="Helical" evidence="2">
    <location>
        <begin position="199"/>
        <end position="216"/>
    </location>
</feature>
<proteinExistence type="predicted"/>
<feature type="region of interest" description="Disordered" evidence="1">
    <location>
        <begin position="1"/>
        <end position="62"/>
    </location>
</feature>
<evidence type="ECO:0000256" key="1">
    <source>
        <dbReference type="SAM" id="MobiDB-lite"/>
    </source>
</evidence>
<dbReference type="Proteomes" id="UP000827138">
    <property type="component" value="Chromosome"/>
</dbReference>
<evidence type="ECO:0000313" key="4">
    <source>
        <dbReference type="Proteomes" id="UP000827138"/>
    </source>
</evidence>
<feature type="transmembrane region" description="Helical" evidence="2">
    <location>
        <begin position="164"/>
        <end position="187"/>
    </location>
</feature>
<protein>
    <recommendedName>
        <fullName evidence="5">Integral membrane protein</fullName>
    </recommendedName>
</protein>
<feature type="transmembrane region" description="Helical" evidence="2">
    <location>
        <begin position="72"/>
        <end position="96"/>
    </location>
</feature>
<keyword evidence="4" id="KW-1185">Reference proteome</keyword>
<dbReference type="Pfam" id="PF20401">
    <property type="entry name" value="Rhomboid_2"/>
    <property type="match status" value="1"/>
</dbReference>
<keyword evidence="2" id="KW-0472">Membrane</keyword>
<keyword evidence="2" id="KW-1133">Transmembrane helix</keyword>
<accession>A0ABX8XP76</accession>
<sequence length="287" mass="30393">MKRKETLTLDAAETVETAGPVLDGIPRQPGTTPGRAAAEAADAGACAEETEARAGRTSSPHRRLPFPRPWRLLPTPVGTPFAFFYATVLVMTSLVAEYADPALVHALHQGSSTDVAHLVRTPVPVLLTSALWVAGGVGSLYALAFLLVLTALERRIGGWRTAGVFLLGHVLATLATEVPVGFAVLAGHLPGSSLHRLDYGISFGVAASAGALAGLLPPWLRWPLLLGFGGMLVDDLIAFTDPMTNWGHLLSLAIGVATWPVVREWRRPSGGAGELHARQRGRHRPAQ</sequence>
<organism evidence="3 4">
    <name type="scientific">Streptomyces akebiae</name>
    <dbReference type="NCBI Taxonomy" id="2865673"/>
    <lineage>
        <taxon>Bacteria</taxon>
        <taxon>Bacillati</taxon>
        <taxon>Actinomycetota</taxon>
        <taxon>Actinomycetes</taxon>
        <taxon>Kitasatosporales</taxon>
        <taxon>Streptomycetaceae</taxon>
        <taxon>Streptomyces</taxon>
    </lineage>
</organism>
<reference evidence="3 4" key="1">
    <citation type="submission" date="2021-08" db="EMBL/GenBank/DDBJ databases">
        <authorList>
            <person name="Ping M."/>
        </authorList>
    </citation>
    <scope>NUCLEOTIDE SEQUENCE [LARGE SCALE GENOMIC DNA]</scope>
    <source>
        <strain evidence="3 4">MG28</strain>
    </source>
</reference>
<dbReference type="EMBL" id="CP080647">
    <property type="protein sequence ID" value="QYX77555.1"/>
    <property type="molecule type" value="Genomic_DNA"/>
</dbReference>
<evidence type="ECO:0008006" key="5">
    <source>
        <dbReference type="Google" id="ProtNLM"/>
    </source>
</evidence>